<dbReference type="Proteomes" id="UP001056539">
    <property type="component" value="Chromosome"/>
</dbReference>
<gene>
    <name evidence="1" type="ORF">KDW03_07910</name>
</gene>
<organism evidence="1 2">
    <name type="scientific">Thermospira aquatica</name>
    <dbReference type="NCBI Taxonomy" id="2828656"/>
    <lineage>
        <taxon>Bacteria</taxon>
        <taxon>Pseudomonadati</taxon>
        <taxon>Spirochaetota</taxon>
        <taxon>Spirochaetia</taxon>
        <taxon>Brevinematales</taxon>
        <taxon>Thermospiraceae</taxon>
        <taxon>Thermospira</taxon>
    </lineage>
</organism>
<reference evidence="1" key="1">
    <citation type="submission" date="2021-04" db="EMBL/GenBank/DDBJ databases">
        <authorList>
            <person name="Postec A."/>
        </authorList>
    </citation>
    <scope>NUCLEOTIDE SEQUENCE</scope>
    <source>
        <strain evidence="1">F1F22</strain>
    </source>
</reference>
<dbReference type="EMBL" id="CP073355">
    <property type="protein sequence ID" value="URA09412.1"/>
    <property type="molecule type" value="Genomic_DNA"/>
</dbReference>
<evidence type="ECO:0000313" key="2">
    <source>
        <dbReference type="Proteomes" id="UP001056539"/>
    </source>
</evidence>
<sequence>MLGVSPEKVIEALKRTGHYKGMSDEQIAKSLKVGETLVLKNGKVMTEEEAKGVDWARVGKTVGKFLILSTPQGQMTVGTIGLVRMGYELLKGNGKTQDSAKASQYIT</sequence>
<protein>
    <submittedName>
        <fullName evidence="1">Uncharacterized protein</fullName>
    </submittedName>
</protein>
<name>A0AAX3BAU7_9SPIR</name>
<dbReference type="AlphaFoldDB" id="A0AAX3BAU7"/>
<reference evidence="1" key="2">
    <citation type="submission" date="2022-06" db="EMBL/GenBank/DDBJ databases">
        <title>Thermospira aquatica gen. nov., sp. nov.</title>
        <authorList>
            <person name="Ben Ali Gam Z."/>
            <person name="Labat M."/>
        </authorList>
    </citation>
    <scope>NUCLEOTIDE SEQUENCE</scope>
    <source>
        <strain evidence="1">F1F22</strain>
    </source>
</reference>
<proteinExistence type="predicted"/>
<dbReference type="KEGG" id="taqu:KDW03_07910"/>
<evidence type="ECO:0000313" key="1">
    <source>
        <dbReference type="EMBL" id="URA09412.1"/>
    </source>
</evidence>
<accession>A0AAX3BAU7</accession>
<dbReference type="RefSeq" id="WP_271434541.1">
    <property type="nucleotide sequence ID" value="NZ_CP073355.1"/>
</dbReference>
<keyword evidence="2" id="KW-1185">Reference proteome</keyword>